<reference evidence="5" key="1">
    <citation type="submission" date="2019-07" db="EMBL/GenBank/DDBJ databases">
        <authorList>
            <person name="Dittberner H."/>
        </authorList>
    </citation>
    <scope>NUCLEOTIDE SEQUENCE [LARGE SCALE GENOMIC DNA]</scope>
</reference>
<sequence length="103" mass="10796">MKATALVFIAFLIVVMSSQVPIKATVDGASVGETAQQCTVTELQSCLPALTSGGKPTGDCCGKLKAQEPCLCGYIKNPAYSKYVSSPNAHKVFVDCNVSYPTC</sequence>
<dbReference type="SMART" id="SM00499">
    <property type="entry name" value="AAI"/>
    <property type="match status" value="1"/>
</dbReference>
<evidence type="ECO:0000256" key="2">
    <source>
        <dbReference type="ARBA" id="ARBA00023121"/>
    </source>
</evidence>
<keyword evidence="2" id="KW-0446">Lipid-binding</keyword>
<dbReference type="Proteomes" id="UP000489600">
    <property type="component" value="Unassembled WGS sequence"/>
</dbReference>
<dbReference type="EMBL" id="CABITT030000006">
    <property type="protein sequence ID" value="VVB09185.1"/>
    <property type="molecule type" value="Genomic_DNA"/>
</dbReference>
<dbReference type="InterPro" id="IPR033872">
    <property type="entry name" value="nsLTP2"/>
</dbReference>
<keyword evidence="3" id="KW-0732">Signal</keyword>
<evidence type="ECO:0000259" key="4">
    <source>
        <dbReference type="SMART" id="SM00499"/>
    </source>
</evidence>
<dbReference type="PANTHER" id="PTHR33214:SF82">
    <property type="entry name" value="BIFUNCTIONAL INHIBITOR_LIPID-TRANSFER PROTEIN_SEED STORAGE 2S ALBUMIN SUPERFAMILY PROTEIN"/>
    <property type="match status" value="1"/>
</dbReference>
<evidence type="ECO:0000313" key="5">
    <source>
        <dbReference type="EMBL" id="VVB09185.1"/>
    </source>
</evidence>
<gene>
    <name evidence="5" type="ORF">ANE_LOCUS19629</name>
</gene>
<dbReference type="GO" id="GO:0008289">
    <property type="term" value="F:lipid binding"/>
    <property type="evidence" value="ECO:0007669"/>
    <property type="project" value="UniProtKB-KW"/>
</dbReference>
<evidence type="ECO:0000256" key="3">
    <source>
        <dbReference type="SAM" id="SignalP"/>
    </source>
</evidence>
<keyword evidence="1" id="KW-0813">Transport</keyword>
<keyword evidence="6" id="KW-1185">Reference proteome</keyword>
<evidence type="ECO:0000313" key="6">
    <source>
        <dbReference type="Proteomes" id="UP000489600"/>
    </source>
</evidence>
<proteinExistence type="predicted"/>
<dbReference type="Pfam" id="PF00234">
    <property type="entry name" value="Tryp_alpha_amyl"/>
    <property type="match status" value="1"/>
</dbReference>
<dbReference type="AlphaFoldDB" id="A0A565C6D6"/>
<dbReference type="OrthoDB" id="665742at2759"/>
<evidence type="ECO:0000256" key="1">
    <source>
        <dbReference type="ARBA" id="ARBA00022448"/>
    </source>
</evidence>
<protein>
    <recommendedName>
        <fullName evidence="4">Bifunctional inhibitor/plant lipid transfer protein/seed storage helical domain-containing protein</fullName>
    </recommendedName>
</protein>
<comment type="caution">
    <text evidence="5">The sequence shown here is derived from an EMBL/GenBank/DDBJ whole genome shotgun (WGS) entry which is preliminary data.</text>
</comment>
<organism evidence="5 6">
    <name type="scientific">Arabis nemorensis</name>
    <dbReference type="NCBI Taxonomy" id="586526"/>
    <lineage>
        <taxon>Eukaryota</taxon>
        <taxon>Viridiplantae</taxon>
        <taxon>Streptophyta</taxon>
        <taxon>Embryophyta</taxon>
        <taxon>Tracheophyta</taxon>
        <taxon>Spermatophyta</taxon>
        <taxon>Magnoliopsida</taxon>
        <taxon>eudicotyledons</taxon>
        <taxon>Gunneridae</taxon>
        <taxon>Pentapetalae</taxon>
        <taxon>rosids</taxon>
        <taxon>malvids</taxon>
        <taxon>Brassicales</taxon>
        <taxon>Brassicaceae</taxon>
        <taxon>Arabideae</taxon>
        <taxon>Arabis</taxon>
    </lineage>
</organism>
<dbReference type="SUPFAM" id="SSF47699">
    <property type="entry name" value="Bifunctional inhibitor/lipid-transfer protein/seed storage 2S albumin"/>
    <property type="match status" value="1"/>
</dbReference>
<dbReference type="GO" id="GO:0006869">
    <property type="term" value="P:lipid transport"/>
    <property type="evidence" value="ECO:0007669"/>
    <property type="project" value="InterPro"/>
</dbReference>
<dbReference type="InterPro" id="IPR036312">
    <property type="entry name" value="Bifun_inhib/LTP/seed_sf"/>
</dbReference>
<dbReference type="CDD" id="cd01959">
    <property type="entry name" value="nsLTP2"/>
    <property type="match status" value="1"/>
</dbReference>
<dbReference type="Gene3D" id="1.10.110.10">
    <property type="entry name" value="Plant lipid-transfer and hydrophobic proteins"/>
    <property type="match status" value="1"/>
</dbReference>
<dbReference type="PANTHER" id="PTHR33214">
    <property type="entry name" value="BIFUNCTIONAL INHIBITOR/LIPID-TRANSFER PROTEIN/SEED STORAGE 2S ALBUMIN SUPERFAMILY PROTEIN"/>
    <property type="match status" value="1"/>
</dbReference>
<accession>A0A565C6D6</accession>
<name>A0A565C6D6_9BRAS</name>
<dbReference type="InterPro" id="IPR016140">
    <property type="entry name" value="Bifunc_inhib/LTP/seed_store"/>
</dbReference>
<feature type="domain" description="Bifunctional inhibitor/plant lipid transfer protein/seed storage helical" evidence="4">
    <location>
        <begin position="38"/>
        <end position="103"/>
    </location>
</feature>
<feature type="signal peptide" evidence="3">
    <location>
        <begin position="1"/>
        <end position="17"/>
    </location>
</feature>
<feature type="chain" id="PRO_5022091398" description="Bifunctional inhibitor/plant lipid transfer protein/seed storage helical domain-containing protein" evidence="3">
    <location>
        <begin position="18"/>
        <end position="103"/>
    </location>
</feature>